<keyword evidence="3" id="KW-1185">Reference proteome</keyword>
<dbReference type="InterPro" id="IPR037523">
    <property type="entry name" value="VOC_core"/>
</dbReference>
<dbReference type="Proteomes" id="UP000823521">
    <property type="component" value="Unassembled WGS sequence"/>
</dbReference>
<evidence type="ECO:0000313" key="2">
    <source>
        <dbReference type="EMBL" id="MBO4206570.1"/>
    </source>
</evidence>
<dbReference type="Gene3D" id="3.10.180.10">
    <property type="entry name" value="2,3-Dihydroxybiphenyl 1,2-Dioxygenase, domain 1"/>
    <property type="match status" value="1"/>
</dbReference>
<dbReference type="Pfam" id="PF00903">
    <property type="entry name" value="Glyoxalase"/>
    <property type="match status" value="1"/>
</dbReference>
<accession>A0ABS3VPY7</accession>
<sequence>MRIGHLIVPADDLDAQLAFYTGLGLTVAFRDGDRYAAVTDGAVTIGLADASQQPVAGRTLLSVQVDDLDDCVARLVAAGATAGEPVVGPHERRTVVVDPCGNPLVVYERLARKDNP</sequence>
<evidence type="ECO:0000259" key="1">
    <source>
        <dbReference type="PROSITE" id="PS51819"/>
    </source>
</evidence>
<comment type="caution">
    <text evidence="2">The sequence shown here is derived from an EMBL/GenBank/DDBJ whole genome shotgun (WGS) entry which is preliminary data.</text>
</comment>
<organism evidence="2 3">
    <name type="scientific">Micromonospora echinofusca</name>
    <dbReference type="NCBI Taxonomy" id="47858"/>
    <lineage>
        <taxon>Bacteria</taxon>
        <taxon>Bacillati</taxon>
        <taxon>Actinomycetota</taxon>
        <taxon>Actinomycetes</taxon>
        <taxon>Micromonosporales</taxon>
        <taxon>Micromonosporaceae</taxon>
        <taxon>Micromonospora</taxon>
    </lineage>
</organism>
<name>A0ABS3VPY7_MICEH</name>
<proteinExistence type="predicted"/>
<dbReference type="RefSeq" id="WP_208813473.1">
    <property type="nucleotide sequence ID" value="NZ_WVUH01000073.1"/>
</dbReference>
<dbReference type="InterPro" id="IPR029068">
    <property type="entry name" value="Glyas_Bleomycin-R_OHBP_Dase"/>
</dbReference>
<dbReference type="SUPFAM" id="SSF54593">
    <property type="entry name" value="Glyoxalase/Bleomycin resistance protein/Dihydroxybiphenyl dioxygenase"/>
    <property type="match status" value="1"/>
</dbReference>
<feature type="domain" description="VOC" evidence="1">
    <location>
        <begin position="2"/>
        <end position="109"/>
    </location>
</feature>
<dbReference type="EMBL" id="WVUH01000073">
    <property type="protein sequence ID" value="MBO4206570.1"/>
    <property type="molecule type" value="Genomic_DNA"/>
</dbReference>
<protein>
    <submittedName>
        <fullName evidence="2">VOC family protein</fullName>
    </submittedName>
</protein>
<reference evidence="2 3" key="1">
    <citation type="submission" date="2019-12" db="EMBL/GenBank/DDBJ databases">
        <title>Whole genome sequencing of endophytic Actinobacterium Micromonospora sp. MPMI6T.</title>
        <authorList>
            <person name="Evv R."/>
            <person name="Podile A.R."/>
        </authorList>
    </citation>
    <scope>NUCLEOTIDE SEQUENCE [LARGE SCALE GENOMIC DNA]</scope>
    <source>
        <strain evidence="2 3">MPMI6</strain>
    </source>
</reference>
<gene>
    <name evidence="2" type="ORF">GSF22_11240</name>
</gene>
<dbReference type="InterPro" id="IPR004360">
    <property type="entry name" value="Glyas_Fos-R_dOase_dom"/>
</dbReference>
<dbReference type="PROSITE" id="PS51819">
    <property type="entry name" value="VOC"/>
    <property type="match status" value="1"/>
</dbReference>
<evidence type="ECO:0000313" key="3">
    <source>
        <dbReference type="Proteomes" id="UP000823521"/>
    </source>
</evidence>